<dbReference type="Gene3D" id="3.40.640.10">
    <property type="entry name" value="Type I PLP-dependent aspartate aminotransferase-like (Major domain)"/>
    <property type="match status" value="1"/>
</dbReference>
<dbReference type="GO" id="GO:0030170">
    <property type="term" value="F:pyridoxal phosphate binding"/>
    <property type="evidence" value="ECO:0007669"/>
    <property type="project" value="InterPro"/>
</dbReference>
<dbReference type="KEGG" id="lbe:MOO44_00340"/>
<keyword evidence="8" id="KW-0614">Plasmid</keyword>
<dbReference type="InterPro" id="IPR015421">
    <property type="entry name" value="PyrdxlP-dep_Trfase_major"/>
</dbReference>
<dbReference type="InterPro" id="IPR050596">
    <property type="entry name" value="AspAT/PAT-like"/>
</dbReference>
<evidence type="ECO:0000256" key="1">
    <source>
        <dbReference type="ARBA" id="ARBA00001933"/>
    </source>
</evidence>
<geneLocation type="plasmid" evidence="8 9">
    <name>p1unnamed</name>
</geneLocation>
<dbReference type="AlphaFoldDB" id="A0A976RQN3"/>
<dbReference type="Pfam" id="PF00155">
    <property type="entry name" value="Aminotran_1_2"/>
    <property type="match status" value="1"/>
</dbReference>
<dbReference type="PANTHER" id="PTHR46383">
    <property type="entry name" value="ASPARTATE AMINOTRANSFERASE"/>
    <property type="match status" value="1"/>
</dbReference>
<dbReference type="PANTHER" id="PTHR46383:SF4">
    <property type="entry name" value="AMINOTRANSFERASE"/>
    <property type="match status" value="1"/>
</dbReference>
<proteinExistence type="inferred from homology"/>
<dbReference type="InterPro" id="IPR015422">
    <property type="entry name" value="PyrdxlP-dep_Trfase_small"/>
</dbReference>
<evidence type="ECO:0000313" key="9">
    <source>
        <dbReference type="Proteomes" id="UP000831181"/>
    </source>
</evidence>
<gene>
    <name evidence="8" type="ORF">MOO44_00340</name>
</gene>
<comment type="cofactor">
    <cofactor evidence="1 6">
        <name>pyridoxal 5'-phosphate</name>
        <dbReference type="ChEBI" id="CHEBI:597326"/>
    </cofactor>
</comment>
<dbReference type="GO" id="GO:0006520">
    <property type="term" value="P:amino acid metabolic process"/>
    <property type="evidence" value="ECO:0007669"/>
    <property type="project" value="InterPro"/>
</dbReference>
<dbReference type="EMBL" id="CP093360">
    <property type="protein sequence ID" value="UQS86127.1"/>
    <property type="molecule type" value="Genomic_DNA"/>
</dbReference>
<evidence type="ECO:0000256" key="6">
    <source>
        <dbReference type="RuleBase" id="RU000481"/>
    </source>
</evidence>
<dbReference type="EC" id="2.6.1.-" evidence="6"/>
<comment type="similarity">
    <text evidence="2 6">Belongs to the class-I pyridoxal-phosphate-dependent aminotransferase family.</text>
</comment>
<keyword evidence="9" id="KW-1185">Reference proteome</keyword>
<keyword evidence="5" id="KW-0663">Pyridoxal phosphate</keyword>
<evidence type="ECO:0000259" key="7">
    <source>
        <dbReference type="Pfam" id="PF00155"/>
    </source>
</evidence>
<dbReference type="RefSeq" id="WP_260115934.1">
    <property type="nucleotide sequence ID" value="NZ_CP093360.1"/>
</dbReference>
<keyword evidence="4 6" id="KW-0808">Transferase</keyword>
<evidence type="ECO:0000256" key="4">
    <source>
        <dbReference type="ARBA" id="ARBA00022679"/>
    </source>
</evidence>
<dbReference type="Gene3D" id="3.90.1150.10">
    <property type="entry name" value="Aspartate Aminotransferase, domain 1"/>
    <property type="match status" value="1"/>
</dbReference>
<evidence type="ECO:0000256" key="2">
    <source>
        <dbReference type="ARBA" id="ARBA00007441"/>
    </source>
</evidence>
<organism evidence="8 9">
    <name type="scientific">Nicoliella spurrieriana</name>
    <dbReference type="NCBI Taxonomy" id="2925830"/>
    <lineage>
        <taxon>Bacteria</taxon>
        <taxon>Bacillati</taxon>
        <taxon>Bacillota</taxon>
        <taxon>Bacilli</taxon>
        <taxon>Lactobacillales</taxon>
        <taxon>Lactobacillaceae</taxon>
        <taxon>Nicoliella</taxon>
    </lineage>
</organism>
<evidence type="ECO:0000256" key="3">
    <source>
        <dbReference type="ARBA" id="ARBA00022576"/>
    </source>
</evidence>
<accession>A0A976RQN3</accession>
<dbReference type="InterPro" id="IPR015424">
    <property type="entry name" value="PyrdxlP-dep_Trfase"/>
</dbReference>
<sequence>MDLSKIINSNIAGIEPEGISTFSQQIAGTPDLIKLTVGEPDFKTPEHIKAAAIKAINTDQTHYTAPEGAIETRRAASDFLAKKYDVHYEPESEIVITIGVSEAILDVYLALLNPGDEILIPAPAFPVYAGAVQVAGGKVVFIDTSNDGFKLTADKLAETLQHHPNAKGLILTCPNNPTGRTYSEAELKAIADVVKNYDTIVISDEIYSEITYGGQHHSFAKYLRDQTIVFNGLSKSHAMTGWRLGVIFAPAPLMKQLKKVHLFNTYNISAFIQAAAIEAFTNGINDAAPMRDVYKQRRDLVTSALASVGISVVNPEGAFYIFAKVPDNFDGTSVDFCLALARDAHVGVVPGSAFGPGGEGYFRISYAASFDDLTESMNRIKSFLAVKND</sequence>
<evidence type="ECO:0000256" key="5">
    <source>
        <dbReference type="ARBA" id="ARBA00022898"/>
    </source>
</evidence>
<keyword evidence="3 6" id="KW-0032">Aminotransferase</keyword>
<dbReference type="SUPFAM" id="SSF53383">
    <property type="entry name" value="PLP-dependent transferases"/>
    <property type="match status" value="1"/>
</dbReference>
<dbReference type="GO" id="GO:0008483">
    <property type="term" value="F:transaminase activity"/>
    <property type="evidence" value="ECO:0007669"/>
    <property type="project" value="UniProtKB-KW"/>
</dbReference>
<dbReference type="CDD" id="cd00609">
    <property type="entry name" value="AAT_like"/>
    <property type="match status" value="1"/>
</dbReference>
<dbReference type="InterPro" id="IPR004839">
    <property type="entry name" value="Aminotransferase_I/II_large"/>
</dbReference>
<protein>
    <recommendedName>
        <fullName evidence="6">Aminotransferase</fullName>
        <ecNumber evidence="6">2.6.1.-</ecNumber>
    </recommendedName>
</protein>
<dbReference type="Proteomes" id="UP000831181">
    <property type="component" value="Plasmid p1unnamed"/>
</dbReference>
<name>A0A976RQN3_9LACO</name>
<dbReference type="InterPro" id="IPR004838">
    <property type="entry name" value="NHTrfase_class1_PyrdxlP-BS"/>
</dbReference>
<evidence type="ECO:0000313" key="8">
    <source>
        <dbReference type="EMBL" id="UQS86127.1"/>
    </source>
</evidence>
<reference evidence="8" key="1">
    <citation type="journal article" date="2022" name="Int. J. Syst. Evol. Microbiol.">
        <title>Apilactobacillus apisilvae sp. nov., Nicolia spurrieriana gen. nov. sp. nov., Bombilactobacillus folatiphilus sp. nov. and Bombilactobacillus thymidiniphilus sp. nov., four new lactic acid bacterial isolates from stingless bees Tetragonula carbonaria and Austroplebeia australis.</title>
        <authorList>
            <person name="Oliphant S.A."/>
            <person name="Watson-Haigh N.S."/>
            <person name="Sumby K.M."/>
            <person name="Gardner J."/>
            <person name="Groom S."/>
            <person name="Jiranek V."/>
        </authorList>
    </citation>
    <scope>NUCLEOTIDE SEQUENCE</scope>
    <source>
        <strain evidence="8">SGEP1_A5</strain>
    </source>
</reference>
<feature type="domain" description="Aminotransferase class I/classII large" evidence="7">
    <location>
        <begin position="31"/>
        <end position="369"/>
    </location>
</feature>
<dbReference type="PROSITE" id="PS00105">
    <property type="entry name" value="AA_TRANSFER_CLASS_1"/>
    <property type="match status" value="1"/>
</dbReference>